<comment type="caution">
    <text evidence="1">The sequence shown here is derived from an EMBL/GenBank/DDBJ whole genome shotgun (WGS) entry which is preliminary data.</text>
</comment>
<dbReference type="AlphaFoldDB" id="A0AAD5K9R4"/>
<evidence type="ECO:0000313" key="2">
    <source>
        <dbReference type="Proteomes" id="UP001209540"/>
    </source>
</evidence>
<accession>A0AAD5K9R4</accession>
<sequence length="427" mass="49113">MRSKGWVFTIIFIFFLYLSFSSLNSIARSKSQRPNTDIIIQRKNPYRRSNSTLLTSVLAHIQSGYVANRTPDFDTPPLLVLYSCRKANACGTFEERLLSMTTAYLFALVWDGAAFGIDMDAPTKFDWYYEMTLGYMSLNEGQVNFYLDKAEKEDPSSILDLDKMSAKELETTDFMTQYRSDNVKILRCGQWENWKALLNNPSVWRYRDKYQLQHLTPPEIFYIVHQILFRKPSHWLAGHLGPYLDLMGGEMYRDPIQKKPTPNESIWNRWMRIGIHMTSDSTQEEMDCVASRAATVCRSAQVMGKECHVFLSAPSQDIIQALQKSIQARSQKERPTIIHAVSESYEFTPASTMDEAGPVDPSDEQRVKLIYARSIMDWTILSRMDYLIGGYGDLYLKTAAAGAQVETGVFEYNKEGDCEVVPMEEWF</sequence>
<organism evidence="1 2">
    <name type="scientific">Phascolomyces articulosus</name>
    <dbReference type="NCBI Taxonomy" id="60185"/>
    <lineage>
        <taxon>Eukaryota</taxon>
        <taxon>Fungi</taxon>
        <taxon>Fungi incertae sedis</taxon>
        <taxon>Mucoromycota</taxon>
        <taxon>Mucoromycotina</taxon>
        <taxon>Mucoromycetes</taxon>
        <taxon>Mucorales</taxon>
        <taxon>Lichtheimiaceae</taxon>
        <taxon>Phascolomyces</taxon>
    </lineage>
</organism>
<gene>
    <name evidence="1" type="ORF">BDA99DRAFT_495683</name>
</gene>
<protein>
    <submittedName>
        <fullName evidence="1">Uncharacterized protein</fullName>
    </submittedName>
</protein>
<reference evidence="1" key="1">
    <citation type="journal article" date="2022" name="IScience">
        <title>Evolution of zygomycete secretomes and the origins of terrestrial fungal ecologies.</title>
        <authorList>
            <person name="Chang Y."/>
            <person name="Wang Y."/>
            <person name="Mondo S."/>
            <person name="Ahrendt S."/>
            <person name="Andreopoulos W."/>
            <person name="Barry K."/>
            <person name="Beard J."/>
            <person name="Benny G.L."/>
            <person name="Blankenship S."/>
            <person name="Bonito G."/>
            <person name="Cuomo C."/>
            <person name="Desiro A."/>
            <person name="Gervers K.A."/>
            <person name="Hundley H."/>
            <person name="Kuo A."/>
            <person name="LaButti K."/>
            <person name="Lang B.F."/>
            <person name="Lipzen A."/>
            <person name="O'Donnell K."/>
            <person name="Pangilinan J."/>
            <person name="Reynolds N."/>
            <person name="Sandor L."/>
            <person name="Smith M.E."/>
            <person name="Tsang A."/>
            <person name="Grigoriev I.V."/>
            <person name="Stajich J.E."/>
            <person name="Spatafora J.W."/>
        </authorList>
    </citation>
    <scope>NUCLEOTIDE SEQUENCE</scope>
    <source>
        <strain evidence="1">RSA 2281</strain>
    </source>
</reference>
<dbReference type="Proteomes" id="UP001209540">
    <property type="component" value="Unassembled WGS sequence"/>
</dbReference>
<reference evidence="1" key="2">
    <citation type="submission" date="2023-02" db="EMBL/GenBank/DDBJ databases">
        <authorList>
            <consortium name="DOE Joint Genome Institute"/>
            <person name="Mondo S.J."/>
            <person name="Chang Y."/>
            <person name="Wang Y."/>
            <person name="Ahrendt S."/>
            <person name="Andreopoulos W."/>
            <person name="Barry K."/>
            <person name="Beard J."/>
            <person name="Benny G.L."/>
            <person name="Blankenship S."/>
            <person name="Bonito G."/>
            <person name="Cuomo C."/>
            <person name="Desiro A."/>
            <person name="Gervers K.A."/>
            <person name="Hundley H."/>
            <person name="Kuo A."/>
            <person name="LaButti K."/>
            <person name="Lang B.F."/>
            <person name="Lipzen A."/>
            <person name="O'Donnell K."/>
            <person name="Pangilinan J."/>
            <person name="Reynolds N."/>
            <person name="Sandor L."/>
            <person name="Smith M.W."/>
            <person name="Tsang A."/>
            <person name="Grigoriev I.V."/>
            <person name="Stajich J.E."/>
            <person name="Spatafora J.W."/>
        </authorList>
    </citation>
    <scope>NUCLEOTIDE SEQUENCE</scope>
    <source>
        <strain evidence="1">RSA 2281</strain>
    </source>
</reference>
<name>A0AAD5K9R4_9FUNG</name>
<dbReference type="EMBL" id="JAIXMP010000003">
    <property type="protein sequence ID" value="KAI9275520.1"/>
    <property type="molecule type" value="Genomic_DNA"/>
</dbReference>
<keyword evidence="2" id="KW-1185">Reference proteome</keyword>
<proteinExistence type="predicted"/>
<evidence type="ECO:0000313" key="1">
    <source>
        <dbReference type="EMBL" id="KAI9275520.1"/>
    </source>
</evidence>